<dbReference type="Proteomes" id="UP000653305">
    <property type="component" value="Unassembled WGS sequence"/>
</dbReference>
<dbReference type="InterPro" id="IPR025322">
    <property type="entry name" value="PADRE_dom"/>
</dbReference>
<name>A0A830BU97_9LAMI</name>
<dbReference type="EMBL" id="BMAC01000159">
    <property type="protein sequence ID" value="GFP87984.1"/>
    <property type="molecule type" value="Genomic_DNA"/>
</dbReference>
<gene>
    <name evidence="2" type="ORF">PHJA_000942100</name>
</gene>
<proteinExistence type="predicted"/>
<evidence type="ECO:0000313" key="3">
    <source>
        <dbReference type="Proteomes" id="UP000653305"/>
    </source>
</evidence>
<evidence type="ECO:0000256" key="1">
    <source>
        <dbReference type="SAM" id="MobiDB-lite"/>
    </source>
</evidence>
<keyword evidence="3" id="KW-1185">Reference proteome</keyword>
<feature type="region of interest" description="Disordered" evidence="1">
    <location>
        <begin position="124"/>
        <end position="152"/>
    </location>
</feature>
<dbReference type="Pfam" id="PF14009">
    <property type="entry name" value="PADRE"/>
    <property type="match status" value="1"/>
</dbReference>
<evidence type="ECO:0000313" key="2">
    <source>
        <dbReference type="EMBL" id="GFP87984.1"/>
    </source>
</evidence>
<organism evidence="2 3">
    <name type="scientific">Phtheirospermum japonicum</name>
    <dbReference type="NCBI Taxonomy" id="374723"/>
    <lineage>
        <taxon>Eukaryota</taxon>
        <taxon>Viridiplantae</taxon>
        <taxon>Streptophyta</taxon>
        <taxon>Embryophyta</taxon>
        <taxon>Tracheophyta</taxon>
        <taxon>Spermatophyta</taxon>
        <taxon>Magnoliopsida</taxon>
        <taxon>eudicotyledons</taxon>
        <taxon>Gunneridae</taxon>
        <taxon>Pentapetalae</taxon>
        <taxon>asterids</taxon>
        <taxon>lamiids</taxon>
        <taxon>Lamiales</taxon>
        <taxon>Orobanchaceae</taxon>
        <taxon>Orobanchaceae incertae sedis</taxon>
        <taxon>Phtheirospermum</taxon>
    </lineage>
</organism>
<sequence length="167" mass="18272">MGICCSCESTSVATTKLILDDGRLQEYPYPVKVSYVLQRNLAYFICNFDEMDFGDVVSAGSDDEELQPGQLYFLLSLIQLRHHLQAEEMVALAVKASSALTKSGGCGDEKCVCRWNNLVFPEDSGMRQSRKATSGGNVGDAASGRRRRGGGAWRRGKIEARLSAIPE</sequence>
<protein>
    <submittedName>
        <fullName evidence="2">Uncharacterized protein</fullName>
    </submittedName>
</protein>
<dbReference type="PANTHER" id="PTHR33052">
    <property type="entry name" value="DUF4228 DOMAIN PROTEIN-RELATED"/>
    <property type="match status" value="1"/>
</dbReference>
<accession>A0A830BU97</accession>
<dbReference type="AlphaFoldDB" id="A0A830BU97"/>
<dbReference type="OrthoDB" id="843671at2759"/>
<comment type="caution">
    <text evidence="2">The sequence shown here is derived from an EMBL/GenBank/DDBJ whole genome shotgun (WGS) entry which is preliminary data.</text>
</comment>
<reference evidence="2" key="1">
    <citation type="submission" date="2020-07" db="EMBL/GenBank/DDBJ databases">
        <title>Ethylene signaling mediates host invasion by parasitic plants.</title>
        <authorList>
            <person name="Yoshida S."/>
        </authorList>
    </citation>
    <scope>NUCLEOTIDE SEQUENCE</scope>
    <source>
        <strain evidence="2">Okayama</strain>
    </source>
</reference>